<feature type="compositionally biased region" description="Low complexity" evidence="1">
    <location>
        <begin position="14"/>
        <end position="23"/>
    </location>
</feature>
<dbReference type="InterPro" id="IPR036249">
    <property type="entry name" value="Thioredoxin-like_sf"/>
</dbReference>
<reference evidence="4 5" key="1">
    <citation type="submission" date="2016-09" db="EMBL/GenBank/DDBJ databases">
        <title>Streptomyces fradiae DSM40063, a candidate organism with high potential of specific P450 cytochromes.</title>
        <authorList>
            <person name="Grumaz C."/>
            <person name="Vainshtein Y."/>
            <person name="Kirstahler P."/>
            <person name="Sohn K."/>
        </authorList>
    </citation>
    <scope>NUCLEOTIDE SEQUENCE [LARGE SCALE GENOMIC DNA]</scope>
    <source>
        <strain evidence="4 5">DSM 40063</strain>
    </source>
</reference>
<evidence type="ECO:0000256" key="2">
    <source>
        <dbReference type="SAM" id="Phobius"/>
    </source>
</evidence>
<sequence length="283" mass="30574">MIPPYTTEKQNTMSARNSKANKAAARERLRAERERQAKRDRMRRRLTVGASVLATLALAGGIGYAVVQANKPSQWESAKEVKDVKAPKNTTGENGTTVVIGKPTAKKTLQVFEDSRCPVCAVFEQQVGPVIEKDLEAGKYKVQYVGATFIDDVATGEGSKNALSALGAALDVSPDAFMKFKAAMYSAKFHPEESKDDLAKDSYILKIADSVPELKDNKEFEKNVEEGTFDAWALKMSKTFDESGVTGTPSLKMDGKPVTDAGGKNAPMTAPEFTAAVEKALKG</sequence>
<feature type="region of interest" description="Disordered" evidence="1">
    <location>
        <begin position="78"/>
        <end position="97"/>
    </location>
</feature>
<dbReference type="Gene3D" id="3.40.30.10">
    <property type="entry name" value="Glutaredoxin"/>
    <property type="match status" value="1"/>
</dbReference>
<evidence type="ECO:0000259" key="3">
    <source>
        <dbReference type="Pfam" id="PF13462"/>
    </source>
</evidence>
<keyword evidence="2" id="KW-0472">Membrane</keyword>
<feature type="compositionally biased region" description="Basic and acidic residues" evidence="1">
    <location>
        <begin position="24"/>
        <end position="39"/>
    </location>
</feature>
<feature type="transmembrane region" description="Helical" evidence="2">
    <location>
        <begin position="46"/>
        <end position="67"/>
    </location>
</feature>
<proteinExistence type="predicted"/>
<dbReference type="AlphaFoldDB" id="A0A1Y2NQY8"/>
<dbReference type="SUPFAM" id="SSF52833">
    <property type="entry name" value="Thioredoxin-like"/>
    <property type="match status" value="1"/>
</dbReference>
<protein>
    <submittedName>
        <fullName evidence="4">Disulfide bond formation protein D</fullName>
    </submittedName>
</protein>
<feature type="region of interest" description="Disordered" evidence="1">
    <location>
        <begin position="244"/>
        <end position="270"/>
    </location>
</feature>
<evidence type="ECO:0000256" key="1">
    <source>
        <dbReference type="SAM" id="MobiDB-lite"/>
    </source>
</evidence>
<dbReference type="Proteomes" id="UP000194318">
    <property type="component" value="Unassembled WGS sequence"/>
</dbReference>
<gene>
    <name evidence="4" type="primary">bdbD_3</name>
    <name evidence="4" type="ORF">BG846_04541</name>
</gene>
<dbReference type="Pfam" id="PF13462">
    <property type="entry name" value="Thioredoxin_4"/>
    <property type="match status" value="1"/>
</dbReference>
<feature type="compositionally biased region" description="Polar residues" evidence="1">
    <location>
        <begin position="88"/>
        <end position="97"/>
    </location>
</feature>
<name>A0A1Y2NQY8_STRFR</name>
<evidence type="ECO:0000313" key="5">
    <source>
        <dbReference type="Proteomes" id="UP000194318"/>
    </source>
</evidence>
<accession>A0A1Y2NQY8</accession>
<keyword evidence="2" id="KW-1133">Transmembrane helix</keyword>
<feature type="domain" description="Thioredoxin-like fold" evidence="3">
    <location>
        <begin position="94"/>
        <end position="276"/>
    </location>
</feature>
<evidence type="ECO:0000313" key="4">
    <source>
        <dbReference type="EMBL" id="OSY49866.1"/>
    </source>
</evidence>
<feature type="region of interest" description="Disordered" evidence="1">
    <location>
        <begin position="1"/>
        <end position="42"/>
    </location>
</feature>
<organism evidence="4 5">
    <name type="scientific">Streptomyces fradiae ATCC 10745 = DSM 40063</name>
    <dbReference type="NCBI Taxonomy" id="1319510"/>
    <lineage>
        <taxon>Bacteria</taxon>
        <taxon>Bacillati</taxon>
        <taxon>Actinomycetota</taxon>
        <taxon>Actinomycetes</taxon>
        <taxon>Kitasatosporales</taxon>
        <taxon>Streptomycetaceae</taxon>
        <taxon>Streptomyces</taxon>
    </lineage>
</organism>
<dbReference type="EMBL" id="MIFZ01000305">
    <property type="protein sequence ID" value="OSY49866.1"/>
    <property type="molecule type" value="Genomic_DNA"/>
</dbReference>
<comment type="caution">
    <text evidence="4">The sequence shown here is derived from an EMBL/GenBank/DDBJ whole genome shotgun (WGS) entry which is preliminary data.</text>
</comment>
<keyword evidence="2" id="KW-0812">Transmembrane</keyword>
<dbReference type="InterPro" id="IPR012336">
    <property type="entry name" value="Thioredoxin-like_fold"/>
</dbReference>